<dbReference type="InterPro" id="IPR036291">
    <property type="entry name" value="NAD(P)-bd_dom_sf"/>
</dbReference>
<dbReference type="PROSITE" id="PS00061">
    <property type="entry name" value="ADH_SHORT"/>
    <property type="match status" value="1"/>
</dbReference>
<comment type="similarity">
    <text evidence="1">Belongs to the short-chain dehydrogenases/reductases (SDR) family.</text>
</comment>
<dbReference type="Pfam" id="PF00106">
    <property type="entry name" value="adh_short"/>
    <property type="match status" value="1"/>
</dbReference>
<dbReference type="PRINTS" id="PR00081">
    <property type="entry name" value="GDHRDH"/>
</dbReference>
<dbReference type="GO" id="GO:0016491">
    <property type="term" value="F:oxidoreductase activity"/>
    <property type="evidence" value="ECO:0007669"/>
    <property type="project" value="UniProtKB-KW"/>
</dbReference>
<gene>
    <name evidence="3" type="ORF">MNBD_BACTEROID07-348</name>
</gene>
<dbReference type="InterPro" id="IPR002347">
    <property type="entry name" value="SDR_fam"/>
</dbReference>
<keyword evidence="2" id="KW-0560">Oxidoreductase</keyword>
<dbReference type="PANTHER" id="PTHR44196:SF1">
    <property type="entry name" value="DEHYDROGENASE_REDUCTASE SDR FAMILY MEMBER 7B"/>
    <property type="match status" value="1"/>
</dbReference>
<dbReference type="SUPFAM" id="SSF51735">
    <property type="entry name" value="NAD(P)-binding Rossmann-fold domains"/>
    <property type="match status" value="1"/>
</dbReference>
<sequence>MVKYSFQNKVVVITGASAGIGKELALQLAEKGALLALGARNLERLEKVAEACRQKGVAAVAVQLDVADKESCRTFIEKSVEEFGKIDLLVNNAGISMWAYFEEFTDLTPFEQIMQVNYFGSLYCTFYALPFLKKTNGRLVGISSLTGKTGVPTRSGYAASKHAVAGFFDTLRIELKDTGVSVTMIYPGFVATDVRKLAMGSDGKSLGKSPLDETGTMTVEKCVSLMIPAIAKRRRELVMTLKGRLGLWLKLIAPGLVDRIALKAVSKK</sequence>
<evidence type="ECO:0000256" key="2">
    <source>
        <dbReference type="ARBA" id="ARBA00023002"/>
    </source>
</evidence>
<evidence type="ECO:0000313" key="3">
    <source>
        <dbReference type="EMBL" id="VAW29739.1"/>
    </source>
</evidence>
<protein>
    <submittedName>
        <fullName evidence="3">Short-chain dehydrogenase/reductase SDR</fullName>
    </submittedName>
</protein>
<dbReference type="InterPro" id="IPR020904">
    <property type="entry name" value="Sc_DH/Rdtase_CS"/>
</dbReference>
<dbReference type="AlphaFoldDB" id="A0A3B0UYR9"/>
<dbReference type="PRINTS" id="PR00080">
    <property type="entry name" value="SDRFAMILY"/>
</dbReference>
<dbReference type="Gene3D" id="3.40.50.720">
    <property type="entry name" value="NAD(P)-binding Rossmann-like Domain"/>
    <property type="match status" value="1"/>
</dbReference>
<reference evidence="3" key="1">
    <citation type="submission" date="2018-06" db="EMBL/GenBank/DDBJ databases">
        <authorList>
            <person name="Zhirakovskaya E."/>
        </authorList>
    </citation>
    <scope>NUCLEOTIDE SEQUENCE</scope>
</reference>
<dbReference type="NCBIfam" id="NF004825">
    <property type="entry name" value="PRK06181.1"/>
    <property type="match status" value="1"/>
</dbReference>
<dbReference type="GO" id="GO:0016020">
    <property type="term" value="C:membrane"/>
    <property type="evidence" value="ECO:0007669"/>
    <property type="project" value="TreeGrafter"/>
</dbReference>
<evidence type="ECO:0000256" key="1">
    <source>
        <dbReference type="ARBA" id="ARBA00006484"/>
    </source>
</evidence>
<proteinExistence type="inferred from homology"/>
<organism evidence="3">
    <name type="scientific">hydrothermal vent metagenome</name>
    <dbReference type="NCBI Taxonomy" id="652676"/>
    <lineage>
        <taxon>unclassified sequences</taxon>
        <taxon>metagenomes</taxon>
        <taxon>ecological metagenomes</taxon>
    </lineage>
</organism>
<name>A0A3B0UYR9_9ZZZZ</name>
<dbReference type="EMBL" id="UOET01000418">
    <property type="protein sequence ID" value="VAW29739.1"/>
    <property type="molecule type" value="Genomic_DNA"/>
</dbReference>
<accession>A0A3B0UYR9</accession>
<dbReference type="PANTHER" id="PTHR44196">
    <property type="entry name" value="DEHYDROGENASE/REDUCTASE SDR FAMILY MEMBER 7B"/>
    <property type="match status" value="1"/>
</dbReference>